<feature type="modified residue" description="N6-(pyridoxal phosphate)lysine" evidence="12">
    <location>
        <position position="112"/>
    </location>
</feature>
<dbReference type="NCBIfam" id="TIGR00260">
    <property type="entry name" value="thrC"/>
    <property type="match status" value="1"/>
</dbReference>
<dbReference type="GO" id="GO:0030170">
    <property type="term" value="F:pyridoxal phosphate binding"/>
    <property type="evidence" value="ECO:0007669"/>
    <property type="project" value="InterPro"/>
</dbReference>
<dbReference type="Gene3D" id="3.40.50.1100">
    <property type="match status" value="2"/>
</dbReference>
<evidence type="ECO:0000259" key="13">
    <source>
        <dbReference type="Pfam" id="PF00291"/>
    </source>
</evidence>
<evidence type="ECO:0000313" key="15">
    <source>
        <dbReference type="EMBL" id="KPQ09840.1"/>
    </source>
</evidence>
<evidence type="ECO:0000256" key="1">
    <source>
        <dbReference type="ARBA" id="ARBA00001933"/>
    </source>
</evidence>
<evidence type="ECO:0000256" key="8">
    <source>
        <dbReference type="ARBA" id="ARBA00022898"/>
    </source>
</evidence>
<keyword evidence="6" id="KW-0028">Amino-acid biosynthesis</keyword>
<dbReference type="InterPro" id="IPR004450">
    <property type="entry name" value="Thr_synthase-like"/>
</dbReference>
<proteinExistence type="inferred from homology"/>
<evidence type="ECO:0000313" key="16">
    <source>
        <dbReference type="EMBL" id="SCC82157.1"/>
    </source>
</evidence>
<comment type="similarity">
    <text evidence="3">Belongs to the threonine synthase family.</text>
</comment>
<protein>
    <recommendedName>
        <fullName evidence="5 11">Threonine synthase</fullName>
        <ecNumber evidence="4 11">4.2.3.1</ecNumber>
    </recommendedName>
</protein>
<dbReference type="GO" id="GO:0009088">
    <property type="term" value="P:threonine biosynthetic process"/>
    <property type="evidence" value="ECO:0007669"/>
    <property type="project" value="UniProtKB-UniRule"/>
</dbReference>
<evidence type="ECO:0000256" key="12">
    <source>
        <dbReference type="PIRSR" id="PIRSR604450-51"/>
    </source>
</evidence>
<dbReference type="InterPro" id="IPR029144">
    <property type="entry name" value="Thr_synth_N"/>
</dbReference>
<comment type="cofactor">
    <cofactor evidence="1 12">
        <name>pyridoxal 5'-phosphate</name>
        <dbReference type="ChEBI" id="CHEBI:597326"/>
    </cofactor>
</comment>
<comment type="catalytic activity">
    <reaction evidence="10">
        <text>O-phospho-L-homoserine + H2O = L-threonine + phosphate</text>
        <dbReference type="Rhea" id="RHEA:10840"/>
        <dbReference type="ChEBI" id="CHEBI:15377"/>
        <dbReference type="ChEBI" id="CHEBI:43474"/>
        <dbReference type="ChEBI" id="CHEBI:57590"/>
        <dbReference type="ChEBI" id="CHEBI:57926"/>
        <dbReference type="EC" id="4.2.3.1"/>
    </reaction>
</comment>
<keyword evidence="7" id="KW-0791">Threonine biosynthesis</keyword>
<evidence type="ECO:0000256" key="2">
    <source>
        <dbReference type="ARBA" id="ARBA00004979"/>
    </source>
</evidence>
<dbReference type="InterPro" id="IPR036052">
    <property type="entry name" value="TrpB-like_PALP_sf"/>
</dbReference>
<dbReference type="EMBL" id="LJSX01000021">
    <property type="protein sequence ID" value="KPQ09840.1"/>
    <property type="molecule type" value="Genomic_DNA"/>
</dbReference>
<evidence type="ECO:0000313" key="17">
    <source>
        <dbReference type="Proteomes" id="UP000050497"/>
    </source>
</evidence>
<dbReference type="Proteomes" id="UP000182800">
    <property type="component" value="Unassembled WGS sequence"/>
</dbReference>
<feature type="domain" description="Threonine synthase N-terminal" evidence="14">
    <location>
        <begin position="4"/>
        <end position="80"/>
    </location>
</feature>
<evidence type="ECO:0000256" key="9">
    <source>
        <dbReference type="ARBA" id="ARBA00023239"/>
    </source>
</evidence>
<dbReference type="Pfam" id="PF00291">
    <property type="entry name" value="PALP"/>
    <property type="match status" value="1"/>
</dbReference>
<keyword evidence="18" id="KW-1185">Reference proteome</keyword>
<dbReference type="InterPro" id="IPR037158">
    <property type="entry name" value="Thr_synth_N_sf"/>
</dbReference>
<dbReference type="GO" id="GO:0004795">
    <property type="term" value="F:threonine synthase activity"/>
    <property type="evidence" value="ECO:0007669"/>
    <property type="project" value="UniProtKB-UniRule"/>
</dbReference>
<dbReference type="PROSITE" id="PS00165">
    <property type="entry name" value="DEHYDRATASE_SER_THR"/>
    <property type="match status" value="1"/>
</dbReference>
<sequence>MLHISTRGEAPAIGFNDALLTGLARDGGLYVPRSYPQIDAQTIAGYAGRPYAEVARDVLGRLVDGEIADDAFTAMVEGAYAVFRHPATCPLVQIGDNLFVLELFHGPTLAFKDVAMQLLARLMDHVLKERGQRATIVGATSGDTGSAAVEAFSGLDQVDIFILYPDGRVSEVQRRQMTTVAAPNVHAIALEGNFDDCQAIVKGMFNHADFRDELLLSGVNSINWARVAAQAVYYFTAAVALGGPHRPVSFTVPTGNFGDILAGHIAKAMGLPVADLQIASNANDILPRALESGEYAIKGVMPTISPSMDIQISSNFERLLFEAYGRDGAAIRGLMGQLAQARAFTIAPEPLARIRAEFSACAVPEPDVTEEIGVTRREAGYLLDPHTAIGVRAARAALKHDPATPRVVLATAHPAKFPDAVEKASGIRPKLPAHLADLYKRDERFSVVANDQGAVERFIRERSRIVAGG</sequence>
<dbReference type="EC" id="4.2.3.1" evidence="4 11"/>
<evidence type="ECO:0000256" key="4">
    <source>
        <dbReference type="ARBA" id="ARBA00013028"/>
    </source>
</evidence>
<dbReference type="InterPro" id="IPR051166">
    <property type="entry name" value="Threonine_Synthase"/>
</dbReference>
<comment type="caution">
    <text evidence="15">The sequence shown here is derived from an EMBL/GenBank/DDBJ whole genome shotgun (WGS) entry which is preliminary data.</text>
</comment>
<evidence type="ECO:0000256" key="11">
    <source>
        <dbReference type="NCBIfam" id="TIGR00260"/>
    </source>
</evidence>
<dbReference type="InterPro" id="IPR000634">
    <property type="entry name" value="Ser/Thr_deHydtase_PyrdxlP-BS"/>
</dbReference>
<dbReference type="SUPFAM" id="SSF53686">
    <property type="entry name" value="Tryptophan synthase beta subunit-like PLP-dependent enzymes"/>
    <property type="match status" value="1"/>
</dbReference>
<dbReference type="STRING" id="1653334.GA0071312_3135"/>
<organism evidence="15 17">
    <name type="scientific">Saliniramus fredricksonii</name>
    <dbReference type="NCBI Taxonomy" id="1653334"/>
    <lineage>
        <taxon>Bacteria</taxon>
        <taxon>Pseudomonadati</taxon>
        <taxon>Pseudomonadota</taxon>
        <taxon>Alphaproteobacteria</taxon>
        <taxon>Hyphomicrobiales</taxon>
        <taxon>Salinarimonadaceae</taxon>
        <taxon>Saliniramus</taxon>
    </lineage>
</organism>
<dbReference type="PANTHER" id="PTHR42690:SF1">
    <property type="entry name" value="THREONINE SYNTHASE-LIKE 2"/>
    <property type="match status" value="1"/>
</dbReference>
<dbReference type="UniPathway" id="UPA00050">
    <property type="reaction ID" value="UER00065"/>
</dbReference>
<feature type="domain" description="Tryptophan synthase beta chain-like PALP" evidence="13">
    <location>
        <begin position="94"/>
        <end position="329"/>
    </location>
</feature>
<name>A0A0P7X4P2_9HYPH</name>
<reference evidence="15 17" key="1">
    <citation type="submission" date="2015-09" db="EMBL/GenBank/DDBJ databases">
        <title>Identification and resolution of microdiversity through metagenomic sequencing of parallel consortia.</title>
        <authorList>
            <person name="Nelson W.C."/>
            <person name="Romine M.F."/>
            <person name="Lindemann S.R."/>
        </authorList>
    </citation>
    <scope>NUCLEOTIDE SEQUENCE [LARGE SCALE GENOMIC DNA]</scope>
    <source>
        <strain evidence="15">HL-109</strain>
    </source>
</reference>
<evidence type="ECO:0000256" key="10">
    <source>
        <dbReference type="ARBA" id="ARBA00049144"/>
    </source>
</evidence>
<evidence type="ECO:0000256" key="6">
    <source>
        <dbReference type="ARBA" id="ARBA00022605"/>
    </source>
</evidence>
<gene>
    <name evidence="15" type="primary">thrC-2</name>
    <name evidence="16" type="ORF">GA0071312_3135</name>
    <name evidence="15" type="ORF">HLUCCO17_13160</name>
</gene>
<dbReference type="CDD" id="cd01560">
    <property type="entry name" value="Thr-synth_2"/>
    <property type="match status" value="1"/>
</dbReference>
<dbReference type="Pfam" id="PF14821">
    <property type="entry name" value="Thr_synth_N"/>
    <property type="match status" value="1"/>
</dbReference>
<evidence type="ECO:0000256" key="3">
    <source>
        <dbReference type="ARBA" id="ARBA00005517"/>
    </source>
</evidence>
<dbReference type="Gene3D" id="3.90.1380.10">
    <property type="entry name" value="Threonine synthase, N-terminal domain"/>
    <property type="match status" value="1"/>
</dbReference>
<dbReference type="Pfam" id="PF24857">
    <property type="entry name" value="THR4_C"/>
    <property type="match status" value="1"/>
</dbReference>
<dbReference type="PANTHER" id="PTHR42690">
    <property type="entry name" value="THREONINE SYNTHASE FAMILY MEMBER"/>
    <property type="match status" value="1"/>
</dbReference>
<dbReference type="RefSeq" id="WP_074445702.1">
    <property type="nucleotide sequence ID" value="NZ_FMBM01000002.1"/>
</dbReference>
<reference evidence="16 18" key="2">
    <citation type="submission" date="2016-08" db="EMBL/GenBank/DDBJ databases">
        <authorList>
            <person name="Varghese N."/>
            <person name="Submissions Spin"/>
        </authorList>
    </citation>
    <scope>NUCLEOTIDE SEQUENCE [LARGE SCALE GENOMIC DNA]</scope>
    <source>
        <strain evidence="16 18">HL-109</strain>
    </source>
</reference>
<dbReference type="OrthoDB" id="9763107at2"/>
<keyword evidence="8 12" id="KW-0663">Pyridoxal phosphate</keyword>
<accession>A0A0P7X4P2</accession>
<keyword evidence="9" id="KW-0456">Lyase</keyword>
<evidence type="ECO:0000256" key="7">
    <source>
        <dbReference type="ARBA" id="ARBA00022697"/>
    </source>
</evidence>
<evidence type="ECO:0000259" key="14">
    <source>
        <dbReference type="Pfam" id="PF14821"/>
    </source>
</evidence>
<dbReference type="Proteomes" id="UP000050497">
    <property type="component" value="Unassembled WGS sequence"/>
</dbReference>
<evidence type="ECO:0000256" key="5">
    <source>
        <dbReference type="ARBA" id="ARBA00018679"/>
    </source>
</evidence>
<dbReference type="PATRIC" id="fig|1653334.4.peg.301"/>
<dbReference type="InterPro" id="IPR001926">
    <property type="entry name" value="TrpB-like_PALP"/>
</dbReference>
<evidence type="ECO:0000313" key="18">
    <source>
        <dbReference type="Proteomes" id="UP000182800"/>
    </source>
</evidence>
<dbReference type="EMBL" id="FMBM01000002">
    <property type="protein sequence ID" value="SCC82157.1"/>
    <property type="molecule type" value="Genomic_DNA"/>
</dbReference>
<comment type="pathway">
    <text evidence="2">Amino-acid biosynthesis; L-threonine biosynthesis; L-threonine from L-aspartate: step 5/5.</text>
</comment>
<dbReference type="AlphaFoldDB" id="A0A0P7X4P2"/>